<evidence type="ECO:0000313" key="2">
    <source>
        <dbReference type="Proteomes" id="UP000563094"/>
    </source>
</evidence>
<sequence length="53" mass="5602">MPAKVAPYSPSQAEILLFYLSPPSIAPAFWLAAGRGIPVLGLFSQKQAENSIG</sequence>
<dbReference type="EMBL" id="JACJIQ010000014">
    <property type="protein sequence ID" value="MBA9078553.1"/>
    <property type="molecule type" value="Genomic_DNA"/>
</dbReference>
<keyword evidence="2" id="KW-1185">Reference proteome</keyword>
<proteinExistence type="predicted"/>
<reference evidence="1 2" key="1">
    <citation type="submission" date="2020-08" db="EMBL/GenBank/DDBJ databases">
        <title>Genomic Encyclopedia of Type Strains, Phase IV (KMG-IV): sequencing the most valuable type-strain genomes for metagenomic binning, comparative biology and taxonomic classification.</title>
        <authorList>
            <person name="Goeker M."/>
        </authorList>
    </citation>
    <scope>NUCLEOTIDE SEQUENCE [LARGE SCALE GENOMIC DNA]</scope>
    <source>
        <strain evidence="1 2">DSM 29854</strain>
    </source>
</reference>
<organism evidence="1 2">
    <name type="scientific">Rufibacter quisquiliarum</name>
    <dbReference type="NCBI Taxonomy" id="1549639"/>
    <lineage>
        <taxon>Bacteria</taxon>
        <taxon>Pseudomonadati</taxon>
        <taxon>Bacteroidota</taxon>
        <taxon>Cytophagia</taxon>
        <taxon>Cytophagales</taxon>
        <taxon>Hymenobacteraceae</taxon>
        <taxon>Rufibacter</taxon>
    </lineage>
</organism>
<dbReference type="Proteomes" id="UP000563094">
    <property type="component" value="Unassembled WGS sequence"/>
</dbReference>
<comment type="caution">
    <text evidence="1">The sequence shown here is derived from an EMBL/GenBank/DDBJ whole genome shotgun (WGS) entry which is preliminary data.</text>
</comment>
<gene>
    <name evidence="1" type="ORF">FHS90_003283</name>
</gene>
<name>A0A839GL67_9BACT</name>
<protein>
    <submittedName>
        <fullName evidence="1">Uncharacterized protein</fullName>
    </submittedName>
</protein>
<dbReference type="AlphaFoldDB" id="A0A839GL67"/>
<evidence type="ECO:0000313" key="1">
    <source>
        <dbReference type="EMBL" id="MBA9078553.1"/>
    </source>
</evidence>
<accession>A0A839GL67</accession>